<dbReference type="EMBL" id="DS989824">
    <property type="protein sequence ID" value="EFR01034.1"/>
    <property type="molecule type" value="Genomic_DNA"/>
</dbReference>
<dbReference type="GeneID" id="10029148"/>
<accession>E4UUR7</accession>
<name>E4UUR7_ARTGP</name>
<reference evidence="3" key="1">
    <citation type="journal article" date="2012" name="MBio">
        <title>Comparative genome analysis of Trichophyton rubrum and related dermatophytes reveals candidate genes involved in infection.</title>
        <authorList>
            <person name="Martinez D.A."/>
            <person name="Oliver B.G."/>
            <person name="Graeser Y."/>
            <person name="Goldberg J.M."/>
            <person name="Li W."/>
            <person name="Martinez-Rossi N.M."/>
            <person name="Monod M."/>
            <person name="Shelest E."/>
            <person name="Barton R.C."/>
            <person name="Birch E."/>
            <person name="Brakhage A.A."/>
            <person name="Chen Z."/>
            <person name="Gurr S.J."/>
            <person name="Heiman D."/>
            <person name="Heitman J."/>
            <person name="Kosti I."/>
            <person name="Rossi A."/>
            <person name="Saif S."/>
            <person name="Samalova M."/>
            <person name="Saunders C.W."/>
            <person name="Shea T."/>
            <person name="Summerbell R.C."/>
            <person name="Xu J."/>
            <person name="Young S."/>
            <person name="Zeng Q."/>
            <person name="Birren B.W."/>
            <person name="Cuomo C.A."/>
            <person name="White T.C."/>
        </authorList>
    </citation>
    <scope>NUCLEOTIDE SEQUENCE [LARGE SCALE GENOMIC DNA]</scope>
    <source>
        <strain evidence="3">ATCC MYA-4604 / CBS 118893</strain>
    </source>
</reference>
<protein>
    <submittedName>
        <fullName evidence="2">Uncharacterized protein</fullName>
    </submittedName>
</protein>
<keyword evidence="3" id="KW-1185">Reference proteome</keyword>
<dbReference type="RefSeq" id="XP_003173864.1">
    <property type="nucleotide sequence ID" value="XM_003173816.1"/>
</dbReference>
<dbReference type="HOGENOM" id="CLU_1626616_0_0_1"/>
<dbReference type="VEuPathDB" id="FungiDB:MGYG_04037"/>
<dbReference type="OrthoDB" id="4171942at2759"/>
<organism evidence="3">
    <name type="scientific">Arthroderma gypseum (strain ATCC MYA-4604 / CBS 118893)</name>
    <name type="common">Microsporum gypseum</name>
    <dbReference type="NCBI Taxonomy" id="535722"/>
    <lineage>
        <taxon>Eukaryota</taxon>
        <taxon>Fungi</taxon>
        <taxon>Dikarya</taxon>
        <taxon>Ascomycota</taxon>
        <taxon>Pezizomycotina</taxon>
        <taxon>Eurotiomycetes</taxon>
        <taxon>Eurotiomycetidae</taxon>
        <taxon>Onygenales</taxon>
        <taxon>Arthrodermataceae</taxon>
        <taxon>Nannizzia</taxon>
    </lineage>
</organism>
<feature type="signal peptide" evidence="1">
    <location>
        <begin position="1"/>
        <end position="19"/>
    </location>
</feature>
<dbReference type="eggNOG" id="ENOG502RM8U">
    <property type="taxonomic scope" value="Eukaryota"/>
</dbReference>
<gene>
    <name evidence="2" type="ORF">MGYG_04037</name>
</gene>
<evidence type="ECO:0000313" key="2">
    <source>
        <dbReference type="EMBL" id="EFR01034.1"/>
    </source>
</evidence>
<feature type="chain" id="PRO_5003188027" evidence="1">
    <location>
        <begin position="20"/>
        <end position="175"/>
    </location>
</feature>
<dbReference type="AlphaFoldDB" id="E4UUR7"/>
<dbReference type="InParanoid" id="E4UUR7"/>
<keyword evidence="1" id="KW-0732">Signal</keyword>
<proteinExistence type="predicted"/>
<dbReference type="OMA" id="FFTVERH"/>
<dbReference type="Proteomes" id="UP000002669">
    <property type="component" value="Unassembled WGS sequence"/>
</dbReference>
<evidence type="ECO:0000256" key="1">
    <source>
        <dbReference type="SAM" id="SignalP"/>
    </source>
</evidence>
<sequence>MHLISIILLSLFTCRPILAQIVITYFIEHPLNTTFTIYDDFNGDILGIGAGDDGALEVQPNSTTRWHFERIFDYNYIIKESNSNRYIHIPDPKLGSIATVSETAATVIDPAIYRNAQFKFYVHREGPGLFFTVEPFSTEQPNRLVIKLRERGGGDRQDFTFIKLPKIAARDEGAM</sequence>
<evidence type="ECO:0000313" key="3">
    <source>
        <dbReference type="Proteomes" id="UP000002669"/>
    </source>
</evidence>